<keyword evidence="2" id="KW-1133">Transmembrane helix</keyword>
<evidence type="ECO:0000313" key="4">
    <source>
        <dbReference type="Proteomes" id="UP001165079"/>
    </source>
</evidence>
<evidence type="ECO:0000256" key="1">
    <source>
        <dbReference type="SAM" id="MobiDB-lite"/>
    </source>
</evidence>
<feature type="transmembrane region" description="Helical" evidence="2">
    <location>
        <begin position="6"/>
        <end position="25"/>
    </location>
</feature>
<feature type="compositionally biased region" description="Basic and acidic residues" evidence="1">
    <location>
        <begin position="53"/>
        <end position="65"/>
    </location>
</feature>
<name>A0A9W6WCE3_9ACTN</name>
<keyword evidence="4" id="KW-1185">Reference proteome</keyword>
<evidence type="ECO:0000313" key="3">
    <source>
        <dbReference type="EMBL" id="GLZ81559.1"/>
    </source>
</evidence>
<dbReference type="RefSeq" id="WP_285667051.1">
    <property type="nucleotide sequence ID" value="NZ_BSTX01000006.1"/>
</dbReference>
<protein>
    <recommendedName>
        <fullName evidence="5">Secreted protein</fullName>
    </recommendedName>
</protein>
<evidence type="ECO:0000256" key="2">
    <source>
        <dbReference type="SAM" id="Phobius"/>
    </source>
</evidence>
<accession>A0A9W6WCE3</accession>
<evidence type="ECO:0008006" key="5">
    <source>
        <dbReference type="Google" id="ProtNLM"/>
    </source>
</evidence>
<keyword evidence="2" id="KW-0472">Membrane</keyword>
<gene>
    <name evidence="3" type="ORF">Afil01_63660</name>
</gene>
<feature type="region of interest" description="Disordered" evidence="1">
    <location>
        <begin position="53"/>
        <end position="73"/>
    </location>
</feature>
<organism evidence="3 4">
    <name type="scientific">Actinorhabdospora filicis</name>
    <dbReference type="NCBI Taxonomy" id="1785913"/>
    <lineage>
        <taxon>Bacteria</taxon>
        <taxon>Bacillati</taxon>
        <taxon>Actinomycetota</taxon>
        <taxon>Actinomycetes</taxon>
        <taxon>Micromonosporales</taxon>
        <taxon>Micromonosporaceae</taxon>
        <taxon>Actinorhabdospora</taxon>
    </lineage>
</organism>
<keyword evidence="2" id="KW-0812">Transmembrane</keyword>
<dbReference type="Proteomes" id="UP001165079">
    <property type="component" value="Unassembled WGS sequence"/>
</dbReference>
<comment type="caution">
    <text evidence="3">The sequence shown here is derived from an EMBL/GenBank/DDBJ whole genome shotgun (WGS) entry which is preliminary data.</text>
</comment>
<reference evidence="3" key="1">
    <citation type="submission" date="2023-03" db="EMBL/GenBank/DDBJ databases">
        <title>Actinorhabdospora filicis NBRC 111898.</title>
        <authorList>
            <person name="Ichikawa N."/>
            <person name="Sato H."/>
            <person name="Tonouchi N."/>
        </authorList>
    </citation>
    <scope>NUCLEOTIDE SEQUENCE</scope>
    <source>
        <strain evidence="3">NBRC 111898</strain>
    </source>
</reference>
<proteinExistence type="predicted"/>
<dbReference type="AlphaFoldDB" id="A0A9W6WCE3"/>
<dbReference type="EMBL" id="BSTX01000006">
    <property type="protein sequence ID" value="GLZ81559.1"/>
    <property type="molecule type" value="Genomic_DNA"/>
</dbReference>
<sequence>MSYIVGGLIIAVFAGALVGLAWMSVRARKRAIPGVSAALASYNEVFQPTAHDSHWELRTDEERKAPTPSPDDL</sequence>